<evidence type="ECO:0000313" key="1">
    <source>
        <dbReference type="EMBL" id="QDH25553.1"/>
    </source>
</evidence>
<protein>
    <recommendedName>
        <fullName evidence="3">DUF4747 family protein</fullName>
    </recommendedName>
</protein>
<evidence type="ECO:0000313" key="2">
    <source>
        <dbReference type="Proteomes" id="UP000317214"/>
    </source>
</evidence>
<dbReference type="KEGG" id="ntn:D5366_10385"/>
<reference evidence="1 2" key="1">
    <citation type="submission" date="2018-09" db="EMBL/GenBank/DDBJ databases">
        <title>The complete genome sequence of Neokomagataea tanensis NBRC 106556(T).</title>
        <authorList>
            <person name="Chua K.-O."/>
            <person name="See-Too W.-S."/>
            <person name="Hong K.-W."/>
            <person name="Yin W.-F."/>
            <person name="Chan K.-G."/>
        </authorList>
    </citation>
    <scope>NUCLEOTIDE SEQUENCE [LARGE SCALE GENOMIC DNA]</scope>
    <source>
        <strain evidence="2">AH13 \ NBRC 106556</strain>
    </source>
</reference>
<dbReference type="EMBL" id="CP032485">
    <property type="protein sequence ID" value="QDH25553.1"/>
    <property type="molecule type" value="Genomic_DNA"/>
</dbReference>
<name>A0A4Y6V6F1_9PROT</name>
<evidence type="ECO:0008006" key="3">
    <source>
        <dbReference type="Google" id="ProtNLM"/>
    </source>
</evidence>
<dbReference type="Proteomes" id="UP000317214">
    <property type="component" value="Chromosome"/>
</dbReference>
<keyword evidence="2" id="KW-1185">Reference proteome</keyword>
<organism evidence="1 2">
    <name type="scientific">Neokomagataea tanensis</name>
    <dbReference type="NCBI Taxonomy" id="661191"/>
    <lineage>
        <taxon>Bacteria</taxon>
        <taxon>Pseudomonadati</taxon>
        <taxon>Pseudomonadota</taxon>
        <taxon>Alphaproteobacteria</taxon>
        <taxon>Acetobacterales</taxon>
        <taxon>Acetobacteraceae</taxon>
        <taxon>Neokomagataea</taxon>
    </lineage>
</organism>
<proteinExistence type="predicted"/>
<dbReference type="AlphaFoldDB" id="A0A4Y6V6F1"/>
<accession>A0A4Y6V6F1</accession>
<gene>
    <name evidence="1" type="ORF">D5366_10385</name>
</gene>
<sequence>MALTQHARNILFFDLSVSRRAKQAPYPKLEELVPLWTEAQKTDDFSPKEFEGGTITSIIKDYEIDPDKRIATFLIEVSDKNAPNASYTDHDKRTVRHLVKNEPEGNGFSAHVMFSLDSNSKYPNTYLTLIEAVPSVSAYRIQSMLNDIINRICKSRKDKPFQYVSPTGDRKTKNYIPHIILAGHPSENFHKDIEEGRITGLTLVAPKSDVSLGGNPFIRMNELSAKVSISRDIPKGERWDAILTGVSAKKSEFPIARIFLQPEKNGKAVHVDIDTSAGNLIGDAYIKTKRLIDFEKALNTSAVEEISPQLVNPMKIELVKERGDVT</sequence>
<dbReference type="OrthoDB" id="8478837at2"/>
<dbReference type="RefSeq" id="WP_141493560.1">
    <property type="nucleotide sequence ID" value="NZ_CP032485.1"/>
</dbReference>